<organism evidence="1 2">
    <name type="scientific">Xylocopilactobacillus apicola</name>
    <dbReference type="NCBI Taxonomy" id="2932184"/>
    <lineage>
        <taxon>Bacteria</taxon>
        <taxon>Bacillati</taxon>
        <taxon>Bacillota</taxon>
        <taxon>Bacilli</taxon>
        <taxon>Lactobacillales</taxon>
        <taxon>Lactobacillaceae</taxon>
        <taxon>Xylocopilactobacillus</taxon>
    </lineage>
</organism>
<dbReference type="KEGG" id="xap:XA3_20580"/>
<sequence length="144" mass="16112">MNSLKRILTITSAIITFTGATTFSAINVSAVSKMPVVIRVQGQTFFIDRPQEVKRSDVATGIRLPANLKPGTLVKVLDEQEREVAVFQINDDDARERILISPRFEAGQSYGIQLAGNRRHFKAERIKLPAAANFLKEDEQSKQR</sequence>
<reference evidence="1 2" key="1">
    <citation type="journal article" date="2023" name="Microbiol. Spectr.">
        <title>Symbiosis of Carpenter Bees with Uncharacterized Lactic Acid Bacteria Showing NAD Auxotrophy.</title>
        <authorList>
            <person name="Kawasaki S."/>
            <person name="Ozawa K."/>
            <person name="Mori T."/>
            <person name="Yamamoto A."/>
            <person name="Ito M."/>
            <person name="Ohkuma M."/>
            <person name="Sakamoto M."/>
            <person name="Matsutani M."/>
        </authorList>
    </citation>
    <scope>NUCLEOTIDE SEQUENCE [LARGE SCALE GENOMIC DNA]</scope>
    <source>
        <strain evidence="1 2">XA3</strain>
    </source>
</reference>
<gene>
    <name evidence="1" type="ORF">XA3_20580</name>
</gene>
<protein>
    <submittedName>
        <fullName evidence="1">Uncharacterized protein</fullName>
    </submittedName>
</protein>
<dbReference type="RefSeq" id="WP_317635403.1">
    <property type="nucleotide sequence ID" value="NZ_AP026802.1"/>
</dbReference>
<dbReference type="AlphaFoldDB" id="A0AAU9D015"/>
<dbReference type="Proteomes" id="UP001321861">
    <property type="component" value="Chromosome"/>
</dbReference>
<keyword evidence="2" id="KW-1185">Reference proteome</keyword>
<accession>A0AAU9D015</accession>
<dbReference type="EMBL" id="AP026802">
    <property type="protein sequence ID" value="BDR59617.1"/>
    <property type="molecule type" value="Genomic_DNA"/>
</dbReference>
<proteinExistence type="predicted"/>
<evidence type="ECO:0000313" key="1">
    <source>
        <dbReference type="EMBL" id="BDR59617.1"/>
    </source>
</evidence>
<name>A0AAU9D015_9LACO</name>
<evidence type="ECO:0000313" key="2">
    <source>
        <dbReference type="Proteomes" id="UP001321861"/>
    </source>
</evidence>